<accession>A0ABW8TWC5</accession>
<gene>
    <name evidence="8" type="ORF">ACJDUH_12135</name>
</gene>
<organism evidence="8 9">
    <name type="scientific">Candidatus Clostridium radicumherbarum</name>
    <dbReference type="NCBI Taxonomy" id="3381662"/>
    <lineage>
        <taxon>Bacteria</taxon>
        <taxon>Bacillati</taxon>
        <taxon>Bacillota</taxon>
        <taxon>Clostridia</taxon>
        <taxon>Eubacteriales</taxon>
        <taxon>Clostridiaceae</taxon>
        <taxon>Clostridium</taxon>
    </lineage>
</organism>
<evidence type="ECO:0000256" key="6">
    <source>
        <dbReference type="SAM" id="Phobius"/>
    </source>
</evidence>
<protein>
    <submittedName>
        <fullName evidence="8">NlpC/P60 family protein</fullName>
    </submittedName>
</protein>
<evidence type="ECO:0000256" key="1">
    <source>
        <dbReference type="ARBA" id="ARBA00007074"/>
    </source>
</evidence>
<dbReference type="SUPFAM" id="SSF54001">
    <property type="entry name" value="Cysteine proteinases"/>
    <property type="match status" value="1"/>
</dbReference>
<evidence type="ECO:0000256" key="2">
    <source>
        <dbReference type="ARBA" id="ARBA00022670"/>
    </source>
</evidence>
<keyword evidence="3" id="KW-0378">Hydrolase</keyword>
<evidence type="ECO:0000259" key="7">
    <source>
        <dbReference type="Pfam" id="PF00877"/>
    </source>
</evidence>
<proteinExistence type="inferred from homology"/>
<keyword evidence="4" id="KW-0788">Thiol protease</keyword>
<keyword evidence="6" id="KW-0812">Transmembrane</keyword>
<evidence type="ECO:0000256" key="4">
    <source>
        <dbReference type="ARBA" id="ARBA00022807"/>
    </source>
</evidence>
<evidence type="ECO:0000313" key="8">
    <source>
        <dbReference type="EMBL" id="MFL0268841.1"/>
    </source>
</evidence>
<comment type="caution">
    <text evidence="8">The sequence shown here is derived from an EMBL/GenBank/DDBJ whole genome shotgun (WGS) entry which is preliminary data.</text>
</comment>
<feature type="transmembrane region" description="Helical" evidence="6">
    <location>
        <begin position="9"/>
        <end position="30"/>
    </location>
</feature>
<keyword evidence="6" id="KW-0472">Membrane</keyword>
<evidence type="ECO:0000256" key="3">
    <source>
        <dbReference type="ARBA" id="ARBA00022801"/>
    </source>
</evidence>
<dbReference type="Pfam" id="PF00877">
    <property type="entry name" value="NLPC_P60"/>
    <property type="match status" value="1"/>
</dbReference>
<keyword evidence="9" id="KW-1185">Reference proteome</keyword>
<dbReference type="Gene3D" id="3.90.1720.10">
    <property type="entry name" value="endopeptidase domain like (from Nostoc punctiforme)"/>
    <property type="match status" value="1"/>
</dbReference>
<keyword evidence="2" id="KW-0645">Protease</keyword>
<evidence type="ECO:0000313" key="9">
    <source>
        <dbReference type="Proteomes" id="UP001623661"/>
    </source>
</evidence>
<name>A0ABW8TWC5_9CLOT</name>
<dbReference type="InterPro" id="IPR038765">
    <property type="entry name" value="Papain-like_cys_pep_sf"/>
</dbReference>
<feature type="region of interest" description="Disordered" evidence="5">
    <location>
        <begin position="54"/>
        <end position="76"/>
    </location>
</feature>
<dbReference type="EMBL" id="JBJHZY010000002">
    <property type="protein sequence ID" value="MFL0268841.1"/>
    <property type="molecule type" value="Genomic_DNA"/>
</dbReference>
<evidence type="ECO:0000256" key="5">
    <source>
        <dbReference type="SAM" id="MobiDB-lite"/>
    </source>
</evidence>
<keyword evidence="6" id="KW-1133">Transmembrane helix</keyword>
<feature type="compositionally biased region" description="Low complexity" evidence="5">
    <location>
        <begin position="54"/>
        <end position="71"/>
    </location>
</feature>
<sequence>MIIFKVLKWMVEIVVCFILVIFAVFVFIPASNPNNMDNNKGIMPFSLNNNDITYNSDNNKNNNNPNNKQVNPGLTDEQRKEVLERAKAMTEVKWIPSHNLIDKYGYYVFIKGKTYYGIPYSMDLYQTKSPEDFLNKIKGSNTLYGNDCSGFVSAAWGVRRQTTLSLYNAVKNGTKIDGRTVCEISWDELRPGDALLIDNGEGKGHVMLYISTDNKKSDNINVYEQDIQTIIPFEPIPVARKDERSISTITKEGYIPIRLV</sequence>
<feature type="domain" description="NlpC/P60" evidence="7">
    <location>
        <begin position="140"/>
        <end position="213"/>
    </location>
</feature>
<comment type="similarity">
    <text evidence="1">Belongs to the peptidase C40 family.</text>
</comment>
<dbReference type="RefSeq" id="WP_406765463.1">
    <property type="nucleotide sequence ID" value="NZ_JBJHZY010000002.1"/>
</dbReference>
<dbReference type="Proteomes" id="UP001623661">
    <property type="component" value="Unassembled WGS sequence"/>
</dbReference>
<dbReference type="InterPro" id="IPR000064">
    <property type="entry name" value="NLP_P60_dom"/>
</dbReference>
<reference evidence="8 9" key="1">
    <citation type="submission" date="2024-11" db="EMBL/GenBank/DDBJ databases">
        <authorList>
            <person name="Heng Y.C."/>
            <person name="Lim A.C.H."/>
            <person name="Lee J.K.Y."/>
            <person name="Kittelmann S."/>
        </authorList>
    </citation>
    <scope>NUCLEOTIDE SEQUENCE [LARGE SCALE GENOMIC DNA]</scope>
    <source>
        <strain evidence="8 9">WILCCON 0202</strain>
    </source>
</reference>